<dbReference type="AlphaFoldDB" id="A0A7S4TAT2"/>
<dbReference type="EMBL" id="HBNS01062345">
    <property type="protein sequence ID" value="CAE4671006.1"/>
    <property type="molecule type" value="Transcribed_RNA"/>
</dbReference>
<feature type="region of interest" description="Disordered" evidence="1">
    <location>
        <begin position="172"/>
        <end position="194"/>
    </location>
</feature>
<name>A0A7S4TAT2_9STRA</name>
<feature type="compositionally biased region" description="Low complexity" evidence="1">
    <location>
        <begin position="173"/>
        <end position="194"/>
    </location>
</feature>
<keyword evidence="2" id="KW-0732">Signal</keyword>
<evidence type="ECO:0000313" key="3">
    <source>
        <dbReference type="EMBL" id="CAE4671006.1"/>
    </source>
</evidence>
<feature type="signal peptide" evidence="2">
    <location>
        <begin position="1"/>
        <end position="23"/>
    </location>
</feature>
<evidence type="ECO:0000256" key="2">
    <source>
        <dbReference type="SAM" id="SignalP"/>
    </source>
</evidence>
<organism evidence="3">
    <name type="scientific">Ditylum brightwellii</name>
    <dbReference type="NCBI Taxonomy" id="49249"/>
    <lineage>
        <taxon>Eukaryota</taxon>
        <taxon>Sar</taxon>
        <taxon>Stramenopiles</taxon>
        <taxon>Ochrophyta</taxon>
        <taxon>Bacillariophyta</taxon>
        <taxon>Mediophyceae</taxon>
        <taxon>Lithodesmiophycidae</taxon>
        <taxon>Lithodesmiales</taxon>
        <taxon>Lithodesmiaceae</taxon>
        <taxon>Ditylum</taxon>
    </lineage>
</organism>
<gene>
    <name evidence="3" type="ORF">DBRI00130_LOCUS44990</name>
</gene>
<sequence length="420" mass="46849">MKSTVNLIHFSLLFLSTSYLSSTKCSVIVTAEVTVAAFSPSFRYSSPLLHPSHYRSSLYHSLADKQHQQLQQRRQQRLPFLYDLKLYQTKENDVNDDDISPETTLTSTISFIESIDLHVPSHDDAKYFFGDILGCSLSPEEGKNDNDNIIRMYCGSSSESKLSYFRLTQPNDSNSSIKGSTASKSTASTSNPSSMTVGLHFESLEGLKQCLEDQKIQQGDNDCIVKNYEIGIDERTQQEYVRLVHEHTNTIFYARTQKKDSSAGGGGATSTCLGISYIEFTVRPNIASMISQFYDGIFDVPTTIVQNENAEDIVIIGCGDIDVETGQCSQSLLFRECKQQAPPSSSLQEKTMSISLCCDGYDDEEIDYRRVLNHCEMANIASLPQNNARRGGGPSFCFDNILDLRTGRTVLKLKHEILSV</sequence>
<reference evidence="3" key="1">
    <citation type="submission" date="2021-01" db="EMBL/GenBank/DDBJ databases">
        <authorList>
            <person name="Corre E."/>
            <person name="Pelletier E."/>
            <person name="Niang G."/>
            <person name="Scheremetjew M."/>
            <person name="Finn R."/>
            <person name="Kale V."/>
            <person name="Holt S."/>
            <person name="Cochrane G."/>
            <person name="Meng A."/>
            <person name="Brown T."/>
            <person name="Cohen L."/>
        </authorList>
    </citation>
    <scope>NUCLEOTIDE SEQUENCE</scope>
    <source>
        <strain evidence="3">GSO104</strain>
    </source>
</reference>
<proteinExistence type="predicted"/>
<accession>A0A7S4TAT2</accession>
<feature type="chain" id="PRO_5030604892" description="VOC domain-containing protein" evidence="2">
    <location>
        <begin position="24"/>
        <end position="420"/>
    </location>
</feature>
<protein>
    <recommendedName>
        <fullName evidence="4">VOC domain-containing protein</fullName>
    </recommendedName>
</protein>
<evidence type="ECO:0008006" key="4">
    <source>
        <dbReference type="Google" id="ProtNLM"/>
    </source>
</evidence>
<evidence type="ECO:0000256" key="1">
    <source>
        <dbReference type="SAM" id="MobiDB-lite"/>
    </source>
</evidence>